<evidence type="ECO:0000256" key="5">
    <source>
        <dbReference type="ARBA" id="ARBA00013198"/>
    </source>
</evidence>
<sequence>MAKNSIFHPIGDDRELTAIAAAVIISAANRAVATHGKFSLVLAGGNSPRRLYQQLAAGVNTGELSESSLLLLADNENSHSGHRHLSLPWEHTWLFWGDERCLPSSHSDSNYRMAEESLLKGSSVREKQLFRMPATVEPPGRAADLYESTIRHFFQQERDAQSTEAPVFDFIILGLGEDGHTASLFPQNPAALDEQVRWVIAVNAPEANPPGHRLTITLPVINHAKNVLFFTSGMKKKAVAERIISREDNGLPAGRVQPVNGNLFWFTLPGIF</sequence>
<organism evidence="9 10">
    <name type="scientific">Chlorobium phaeobacteroides (strain DSM 266 / SMG 266 / 2430)</name>
    <dbReference type="NCBI Taxonomy" id="290317"/>
    <lineage>
        <taxon>Bacteria</taxon>
        <taxon>Pseudomonadati</taxon>
        <taxon>Chlorobiota</taxon>
        <taxon>Chlorobiia</taxon>
        <taxon>Chlorobiales</taxon>
        <taxon>Chlorobiaceae</taxon>
        <taxon>Chlorobium/Pelodictyon group</taxon>
        <taxon>Chlorobium</taxon>
    </lineage>
</organism>
<dbReference type="InterPro" id="IPR006148">
    <property type="entry name" value="Glc/Gal-6P_isomerase"/>
</dbReference>
<dbReference type="STRING" id="290317.Cpha266_2149"/>
<name>A1BIC7_CHLPD</name>
<comment type="function">
    <text evidence="2 7">Hydrolysis of 6-phosphogluconolactone to 6-phosphogluconate.</text>
</comment>
<dbReference type="eggNOG" id="COG0363">
    <property type="taxonomic scope" value="Bacteria"/>
</dbReference>
<evidence type="ECO:0000259" key="8">
    <source>
        <dbReference type="Pfam" id="PF01182"/>
    </source>
</evidence>
<reference evidence="9 10" key="1">
    <citation type="submission" date="2006-12" db="EMBL/GenBank/DDBJ databases">
        <title>Complete sequence of Chlorobium phaeobacteroides DSM 266.</title>
        <authorList>
            <consortium name="US DOE Joint Genome Institute"/>
            <person name="Copeland A."/>
            <person name="Lucas S."/>
            <person name="Lapidus A."/>
            <person name="Barry K."/>
            <person name="Detter J.C."/>
            <person name="Glavina del Rio T."/>
            <person name="Hammon N."/>
            <person name="Israni S."/>
            <person name="Pitluck S."/>
            <person name="Goltsman E."/>
            <person name="Schmutz J."/>
            <person name="Larimer F."/>
            <person name="Land M."/>
            <person name="Hauser L."/>
            <person name="Mikhailova N."/>
            <person name="Li T."/>
            <person name="Overmann J."/>
            <person name="Bryant D.A."/>
            <person name="Richardson P."/>
        </authorList>
    </citation>
    <scope>NUCLEOTIDE SEQUENCE [LARGE SCALE GENOMIC DNA]</scope>
    <source>
        <strain evidence="9 10">DSM 266</strain>
    </source>
</reference>
<dbReference type="UniPathway" id="UPA00115">
    <property type="reaction ID" value="UER00409"/>
</dbReference>
<gene>
    <name evidence="7" type="primary">pgl</name>
    <name evidence="9" type="ordered locus">Cpha266_2149</name>
</gene>
<evidence type="ECO:0000256" key="6">
    <source>
        <dbReference type="ARBA" id="ARBA00020337"/>
    </source>
</evidence>
<keyword evidence="10" id="KW-1185">Reference proteome</keyword>
<dbReference type="InterPro" id="IPR039104">
    <property type="entry name" value="6PGL"/>
</dbReference>
<dbReference type="KEGG" id="cph:Cpha266_2149"/>
<dbReference type="EMBL" id="CP000492">
    <property type="protein sequence ID" value="ABL66154.1"/>
    <property type="molecule type" value="Genomic_DNA"/>
</dbReference>
<dbReference type="Proteomes" id="UP000008701">
    <property type="component" value="Chromosome"/>
</dbReference>
<dbReference type="OrthoDB" id="9810967at2"/>
<dbReference type="RefSeq" id="WP_011745953.1">
    <property type="nucleotide sequence ID" value="NC_008639.1"/>
</dbReference>
<evidence type="ECO:0000256" key="4">
    <source>
        <dbReference type="ARBA" id="ARBA00010662"/>
    </source>
</evidence>
<dbReference type="PANTHER" id="PTHR11054:SF0">
    <property type="entry name" value="6-PHOSPHOGLUCONOLACTONASE"/>
    <property type="match status" value="1"/>
</dbReference>
<dbReference type="EC" id="3.1.1.31" evidence="5 7"/>
<dbReference type="InterPro" id="IPR037171">
    <property type="entry name" value="NagB/RpiA_transferase-like"/>
</dbReference>
<comment type="similarity">
    <text evidence="4 7">Belongs to the glucosamine/galactosamine-6-phosphate isomerase family. 6-phosphogluconolactonase subfamily.</text>
</comment>
<dbReference type="Pfam" id="PF01182">
    <property type="entry name" value="Glucosamine_iso"/>
    <property type="match status" value="1"/>
</dbReference>
<keyword evidence="7 9" id="KW-0378">Hydrolase</keyword>
<dbReference type="GO" id="GO:0005975">
    <property type="term" value="P:carbohydrate metabolic process"/>
    <property type="evidence" value="ECO:0007669"/>
    <property type="project" value="UniProtKB-UniRule"/>
</dbReference>
<comment type="catalytic activity">
    <reaction evidence="1 7">
        <text>6-phospho-D-glucono-1,5-lactone + H2O = 6-phospho-D-gluconate + H(+)</text>
        <dbReference type="Rhea" id="RHEA:12556"/>
        <dbReference type="ChEBI" id="CHEBI:15377"/>
        <dbReference type="ChEBI" id="CHEBI:15378"/>
        <dbReference type="ChEBI" id="CHEBI:57955"/>
        <dbReference type="ChEBI" id="CHEBI:58759"/>
        <dbReference type="EC" id="3.1.1.31"/>
    </reaction>
</comment>
<evidence type="ECO:0000313" key="10">
    <source>
        <dbReference type="Proteomes" id="UP000008701"/>
    </source>
</evidence>
<comment type="pathway">
    <text evidence="3 7">Carbohydrate degradation; pentose phosphate pathway; D-ribulose 5-phosphate from D-glucose 6-phosphate (oxidative stage): step 2/3.</text>
</comment>
<dbReference type="InterPro" id="IPR005900">
    <property type="entry name" value="6-phosphogluconolactonase_DevB"/>
</dbReference>
<dbReference type="NCBIfam" id="TIGR01198">
    <property type="entry name" value="pgl"/>
    <property type="match status" value="1"/>
</dbReference>
<proteinExistence type="inferred from homology"/>
<dbReference type="HOGENOM" id="CLU_053947_0_1_10"/>
<evidence type="ECO:0000256" key="2">
    <source>
        <dbReference type="ARBA" id="ARBA00002681"/>
    </source>
</evidence>
<evidence type="ECO:0000256" key="1">
    <source>
        <dbReference type="ARBA" id="ARBA00000832"/>
    </source>
</evidence>
<dbReference type="GO" id="GO:0017057">
    <property type="term" value="F:6-phosphogluconolactonase activity"/>
    <property type="evidence" value="ECO:0007669"/>
    <property type="project" value="UniProtKB-UniRule"/>
</dbReference>
<feature type="domain" description="Glucosamine/galactosamine-6-phosphate isomerase" evidence="8">
    <location>
        <begin position="12"/>
        <end position="265"/>
    </location>
</feature>
<evidence type="ECO:0000256" key="3">
    <source>
        <dbReference type="ARBA" id="ARBA00004961"/>
    </source>
</evidence>
<dbReference type="SUPFAM" id="SSF100950">
    <property type="entry name" value="NagB/RpiA/CoA transferase-like"/>
    <property type="match status" value="1"/>
</dbReference>
<dbReference type="PANTHER" id="PTHR11054">
    <property type="entry name" value="6-PHOSPHOGLUCONOLACTONASE"/>
    <property type="match status" value="1"/>
</dbReference>
<accession>A1BIC7</accession>
<evidence type="ECO:0000256" key="7">
    <source>
        <dbReference type="RuleBase" id="RU365095"/>
    </source>
</evidence>
<evidence type="ECO:0000313" key="9">
    <source>
        <dbReference type="EMBL" id="ABL66154.1"/>
    </source>
</evidence>
<protein>
    <recommendedName>
        <fullName evidence="6 7">6-phosphogluconolactonase</fullName>
        <shortName evidence="7">6PGL</shortName>
        <ecNumber evidence="5 7">3.1.1.31</ecNumber>
    </recommendedName>
</protein>
<dbReference type="AlphaFoldDB" id="A1BIC7"/>
<dbReference type="GO" id="GO:0006098">
    <property type="term" value="P:pentose-phosphate shunt"/>
    <property type="evidence" value="ECO:0007669"/>
    <property type="project" value="UniProtKB-UniPathway"/>
</dbReference>
<dbReference type="Gene3D" id="3.40.50.1360">
    <property type="match status" value="1"/>
</dbReference>
<dbReference type="CDD" id="cd01400">
    <property type="entry name" value="6PGL"/>
    <property type="match status" value="1"/>
</dbReference>